<dbReference type="InterPro" id="IPR054781">
    <property type="entry name" value="Asp23-rel"/>
</dbReference>
<keyword evidence="2" id="KW-1185">Reference proteome</keyword>
<dbReference type="AlphaFoldDB" id="V5RK74"/>
<organism evidence="1 2">
    <name type="scientific">Spiroplasma apis B31</name>
    <dbReference type="NCBI Taxonomy" id="1276258"/>
    <lineage>
        <taxon>Bacteria</taxon>
        <taxon>Bacillati</taxon>
        <taxon>Mycoplasmatota</taxon>
        <taxon>Mollicutes</taxon>
        <taxon>Entomoplasmatales</taxon>
        <taxon>Spiroplasmataceae</taxon>
        <taxon>Spiroplasma</taxon>
    </lineage>
</organism>
<dbReference type="EMBL" id="CP006682">
    <property type="protein sequence ID" value="AHB36205.1"/>
    <property type="molecule type" value="Genomic_DNA"/>
</dbReference>
<protein>
    <submittedName>
        <fullName evidence="1">Uncharacterized protein</fullName>
    </submittedName>
</protein>
<dbReference type="eggNOG" id="ENOG502ZDBQ">
    <property type="taxonomic scope" value="Bacteria"/>
</dbReference>
<gene>
    <name evidence="1" type="ORF">SAPIS_v1c03590</name>
</gene>
<accession>V5RK74</accession>
<evidence type="ECO:0000313" key="1">
    <source>
        <dbReference type="EMBL" id="AHB36205.1"/>
    </source>
</evidence>
<dbReference type="PATRIC" id="fig|1276258.3.peg.356"/>
<dbReference type="Proteomes" id="UP000018550">
    <property type="component" value="Chromosome"/>
</dbReference>
<dbReference type="RefSeq" id="WP_023789139.1">
    <property type="nucleotide sequence ID" value="NC_022998.1"/>
</dbReference>
<reference evidence="1 2" key="1">
    <citation type="journal article" date="2014" name="Genome Announc.">
        <title>Complete Genome Sequence of Spiroplasma apis B31T (ATCC 33834), a Bacterium Associated with May Disease of Honeybees (Apis mellifera).</title>
        <authorList>
            <person name="Ku C."/>
            <person name="Lo W.S."/>
            <person name="Chen L.L."/>
            <person name="Kuo C.H."/>
        </authorList>
    </citation>
    <scope>NUCLEOTIDE SEQUENCE [LARGE SCALE GENOMIC DNA]</scope>
    <source>
        <strain evidence="1">B31</strain>
    </source>
</reference>
<dbReference type="NCBIfam" id="NF045836">
    <property type="entry name" value="MMB_0454_fam"/>
    <property type="match status" value="1"/>
</dbReference>
<evidence type="ECO:0000313" key="2">
    <source>
        <dbReference type="Proteomes" id="UP000018550"/>
    </source>
</evidence>
<dbReference type="KEGG" id="sapi:SAPIS_v1c03590"/>
<name>V5RK74_SPIAP</name>
<dbReference type="STRING" id="1276258.SAPIS_v1c03590"/>
<dbReference type="HOGENOM" id="CLU_2345268_0_0_14"/>
<proteinExistence type="predicted"/>
<sequence>MYIVMERNTRGNLEIDEKILKKIIEYVVTNNVNTPVKVEARVNLHYDNILFILVKIYTDSIDKLSTSEKKLSSLIFDSMDKTLSIRPKNVAFAYIKR</sequence>